<feature type="region of interest" description="Disordered" evidence="1">
    <location>
        <begin position="39"/>
        <end position="74"/>
    </location>
</feature>
<evidence type="ECO:0000313" key="3">
    <source>
        <dbReference type="Proteomes" id="UP000828390"/>
    </source>
</evidence>
<evidence type="ECO:0000313" key="2">
    <source>
        <dbReference type="EMBL" id="KAH3856627.1"/>
    </source>
</evidence>
<organism evidence="2 3">
    <name type="scientific">Dreissena polymorpha</name>
    <name type="common">Zebra mussel</name>
    <name type="synonym">Mytilus polymorpha</name>
    <dbReference type="NCBI Taxonomy" id="45954"/>
    <lineage>
        <taxon>Eukaryota</taxon>
        <taxon>Metazoa</taxon>
        <taxon>Spiralia</taxon>
        <taxon>Lophotrochozoa</taxon>
        <taxon>Mollusca</taxon>
        <taxon>Bivalvia</taxon>
        <taxon>Autobranchia</taxon>
        <taxon>Heteroconchia</taxon>
        <taxon>Euheterodonta</taxon>
        <taxon>Imparidentia</taxon>
        <taxon>Neoheterodontei</taxon>
        <taxon>Myida</taxon>
        <taxon>Dreissenoidea</taxon>
        <taxon>Dreissenidae</taxon>
        <taxon>Dreissena</taxon>
    </lineage>
</organism>
<sequence>MTIIVYSTCSSAADTNNHRKHIAHCYTQTNTDIIHLHQRHRHLRHPPQSMTSPLTHPHPSTTSKTSSYPTTSPSINDILADVIHIHQRDRH</sequence>
<dbReference type="Proteomes" id="UP000828390">
    <property type="component" value="Unassembled WGS sequence"/>
</dbReference>
<feature type="compositionally biased region" description="Low complexity" evidence="1">
    <location>
        <begin position="46"/>
        <end position="74"/>
    </location>
</feature>
<dbReference type="EMBL" id="JAIWYP010000003">
    <property type="protein sequence ID" value="KAH3856627.1"/>
    <property type="molecule type" value="Genomic_DNA"/>
</dbReference>
<reference evidence="2" key="1">
    <citation type="journal article" date="2019" name="bioRxiv">
        <title>The Genome of the Zebra Mussel, Dreissena polymorpha: A Resource for Invasive Species Research.</title>
        <authorList>
            <person name="McCartney M.A."/>
            <person name="Auch B."/>
            <person name="Kono T."/>
            <person name="Mallez S."/>
            <person name="Zhang Y."/>
            <person name="Obille A."/>
            <person name="Becker A."/>
            <person name="Abrahante J.E."/>
            <person name="Garbe J."/>
            <person name="Badalamenti J.P."/>
            <person name="Herman A."/>
            <person name="Mangelson H."/>
            <person name="Liachko I."/>
            <person name="Sullivan S."/>
            <person name="Sone E.D."/>
            <person name="Koren S."/>
            <person name="Silverstein K.A.T."/>
            <person name="Beckman K.B."/>
            <person name="Gohl D.M."/>
        </authorList>
    </citation>
    <scope>NUCLEOTIDE SEQUENCE</scope>
    <source>
        <strain evidence="2">Duluth1</strain>
        <tissue evidence="2">Whole animal</tissue>
    </source>
</reference>
<gene>
    <name evidence="2" type="ORF">DPMN_099219</name>
</gene>
<name>A0A9D4LDI6_DREPO</name>
<keyword evidence="3" id="KW-1185">Reference proteome</keyword>
<protein>
    <submittedName>
        <fullName evidence="2">Uncharacterized protein</fullName>
    </submittedName>
</protein>
<proteinExistence type="predicted"/>
<reference evidence="2" key="2">
    <citation type="submission" date="2020-11" db="EMBL/GenBank/DDBJ databases">
        <authorList>
            <person name="McCartney M.A."/>
            <person name="Auch B."/>
            <person name="Kono T."/>
            <person name="Mallez S."/>
            <person name="Becker A."/>
            <person name="Gohl D.M."/>
            <person name="Silverstein K.A.T."/>
            <person name="Koren S."/>
            <person name="Bechman K.B."/>
            <person name="Herman A."/>
            <person name="Abrahante J.E."/>
            <person name="Garbe J."/>
        </authorList>
    </citation>
    <scope>NUCLEOTIDE SEQUENCE</scope>
    <source>
        <strain evidence="2">Duluth1</strain>
        <tissue evidence="2">Whole animal</tissue>
    </source>
</reference>
<dbReference type="AlphaFoldDB" id="A0A9D4LDI6"/>
<evidence type="ECO:0000256" key="1">
    <source>
        <dbReference type="SAM" id="MobiDB-lite"/>
    </source>
</evidence>
<comment type="caution">
    <text evidence="2">The sequence shown here is derived from an EMBL/GenBank/DDBJ whole genome shotgun (WGS) entry which is preliminary data.</text>
</comment>
<accession>A0A9D4LDI6</accession>